<name>A0A231HFJ5_9NOCA</name>
<evidence type="ECO:0000256" key="2">
    <source>
        <dbReference type="ARBA" id="ARBA00022603"/>
    </source>
</evidence>
<dbReference type="InterPro" id="IPR007848">
    <property type="entry name" value="Small_mtfrase_dom"/>
</dbReference>
<gene>
    <name evidence="6" type="primary">prmB</name>
    <name evidence="6" type="ORF">B7C42_00845</name>
</gene>
<dbReference type="NCBIfam" id="TIGR00537">
    <property type="entry name" value="hemK_rel_arch"/>
    <property type="match status" value="1"/>
</dbReference>
<keyword evidence="7" id="KW-1185">Reference proteome</keyword>
<dbReference type="GO" id="GO:0003676">
    <property type="term" value="F:nucleic acid binding"/>
    <property type="evidence" value="ECO:0007669"/>
    <property type="project" value="InterPro"/>
</dbReference>
<dbReference type="GO" id="GO:0008170">
    <property type="term" value="F:N-methyltransferase activity"/>
    <property type="evidence" value="ECO:0007669"/>
    <property type="project" value="UniProtKB-ARBA"/>
</dbReference>
<protein>
    <submittedName>
        <fullName evidence="6">50S ribosomal protein L3 glutamine methyltransferase</fullName>
        <ecNumber evidence="6">2.1.1.298</ecNumber>
    </submittedName>
</protein>
<keyword evidence="6" id="KW-0687">Ribonucleoprotein</keyword>
<dbReference type="GO" id="GO:0008757">
    <property type="term" value="F:S-adenosylmethionine-dependent methyltransferase activity"/>
    <property type="evidence" value="ECO:0007669"/>
    <property type="project" value="TreeGrafter"/>
</dbReference>
<dbReference type="PROSITE" id="PS00092">
    <property type="entry name" value="N6_MTASE"/>
    <property type="match status" value="1"/>
</dbReference>
<dbReference type="SUPFAM" id="SSF53335">
    <property type="entry name" value="S-adenosyl-L-methionine-dependent methyltransferases"/>
    <property type="match status" value="1"/>
</dbReference>
<feature type="domain" description="Methyltransferase small" evidence="5">
    <location>
        <begin position="5"/>
        <end position="108"/>
    </location>
</feature>
<keyword evidence="2 6" id="KW-0489">Methyltransferase</keyword>
<dbReference type="GO" id="GO:0008276">
    <property type="term" value="F:protein methyltransferase activity"/>
    <property type="evidence" value="ECO:0007669"/>
    <property type="project" value="TreeGrafter"/>
</dbReference>
<comment type="caution">
    <text evidence="6">The sequence shown here is derived from an EMBL/GenBank/DDBJ whole genome shotgun (WGS) entry which is preliminary data.</text>
</comment>
<evidence type="ECO:0000256" key="3">
    <source>
        <dbReference type="ARBA" id="ARBA00022679"/>
    </source>
</evidence>
<dbReference type="Gene3D" id="3.40.50.150">
    <property type="entry name" value="Vaccinia Virus protein VP39"/>
    <property type="match status" value="1"/>
</dbReference>
<dbReference type="PANTHER" id="PTHR45875:SF1">
    <property type="entry name" value="METHYLTRANSFERASE N6AMT1"/>
    <property type="match status" value="1"/>
</dbReference>
<evidence type="ECO:0000256" key="1">
    <source>
        <dbReference type="ARBA" id="ARBA00006149"/>
    </source>
</evidence>
<dbReference type="CDD" id="cd02440">
    <property type="entry name" value="AdoMet_MTases"/>
    <property type="match status" value="1"/>
</dbReference>
<dbReference type="AlphaFoldDB" id="A0A231HFJ5"/>
<dbReference type="Pfam" id="PF05175">
    <property type="entry name" value="MTS"/>
    <property type="match status" value="1"/>
</dbReference>
<organism evidence="6 7">
    <name type="scientific">Nocardia cerradoensis</name>
    <dbReference type="NCBI Taxonomy" id="85688"/>
    <lineage>
        <taxon>Bacteria</taxon>
        <taxon>Bacillati</taxon>
        <taxon>Actinomycetota</taxon>
        <taxon>Actinomycetes</taxon>
        <taxon>Mycobacteriales</taxon>
        <taxon>Nocardiaceae</taxon>
        <taxon>Nocardia</taxon>
    </lineage>
</organism>
<dbReference type="RefSeq" id="WP_039779471.1">
    <property type="nucleotide sequence ID" value="NZ_JAAXOR010000003.1"/>
</dbReference>
<dbReference type="EC" id="2.1.1.298" evidence="6"/>
<dbReference type="PANTHER" id="PTHR45875">
    <property type="entry name" value="METHYLTRANSFERASE N6AMT1"/>
    <property type="match status" value="1"/>
</dbReference>
<evidence type="ECO:0000259" key="5">
    <source>
        <dbReference type="Pfam" id="PF05175"/>
    </source>
</evidence>
<dbReference type="EMBL" id="NGAF01000001">
    <property type="protein sequence ID" value="OXR47720.1"/>
    <property type="molecule type" value="Genomic_DNA"/>
</dbReference>
<accession>A0A231HFJ5</accession>
<evidence type="ECO:0000313" key="6">
    <source>
        <dbReference type="EMBL" id="OXR47720.1"/>
    </source>
</evidence>
<comment type="similarity">
    <text evidence="1">Belongs to the eukaryotic/archaeal PrmC-related family.</text>
</comment>
<proteinExistence type="inferred from homology"/>
<dbReference type="InterPro" id="IPR002052">
    <property type="entry name" value="DNA_methylase_N6_adenine_CS"/>
</dbReference>
<sequence>MRLFRAPGVYAPTADTGLLIRALGAAAIPEGSKVVDVCTGTGAVAIEAGRAGASAVTAVDISRRALASAWLNSRLHGVPLELLHGDFGRVLRRRTFDAVLANPPYVPGPSEAPARGRARAWEGGPHGRALLDPLCRLMPELLRTKGIALIVHSSLCDPDLTVRQLRDGGLKAAIVVRETCEFGPVLRRRADWLEQQRLIEPGARQEELVVIRADRE</sequence>
<keyword evidence="3 6" id="KW-0808">Transferase</keyword>
<keyword evidence="6" id="KW-0689">Ribosomal protein</keyword>
<dbReference type="GO" id="GO:0035657">
    <property type="term" value="C:eRF1 methyltransferase complex"/>
    <property type="evidence" value="ECO:0007669"/>
    <property type="project" value="TreeGrafter"/>
</dbReference>
<dbReference type="GO" id="GO:0005840">
    <property type="term" value="C:ribosome"/>
    <property type="evidence" value="ECO:0007669"/>
    <property type="project" value="UniProtKB-KW"/>
</dbReference>
<dbReference type="InterPro" id="IPR052190">
    <property type="entry name" value="Euk-Arch_PrmC-MTase"/>
</dbReference>
<dbReference type="InterPro" id="IPR029063">
    <property type="entry name" value="SAM-dependent_MTases_sf"/>
</dbReference>
<reference evidence="6 7" key="1">
    <citation type="submission" date="2017-07" db="EMBL/GenBank/DDBJ databases">
        <title>First draft Genome Sequence of Nocardia cerradoensis isolated from human infection.</title>
        <authorList>
            <person name="Carrasco G."/>
        </authorList>
    </citation>
    <scope>NUCLEOTIDE SEQUENCE [LARGE SCALE GENOMIC DNA]</scope>
    <source>
        <strain evidence="6 7">CNM20130759</strain>
    </source>
</reference>
<dbReference type="InterPro" id="IPR004557">
    <property type="entry name" value="PrmC-related"/>
</dbReference>
<dbReference type="Proteomes" id="UP000215506">
    <property type="component" value="Unassembled WGS sequence"/>
</dbReference>
<keyword evidence="4" id="KW-0949">S-adenosyl-L-methionine</keyword>
<evidence type="ECO:0000313" key="7">
    <source>
        <dbReference type="Proteomes" id="UP000215506"/>
    </source>
</evidence>
<evidence type="ECO:0000256" key="4">
    <source>
        <dbReference type="ARBA" id="ARBA00022691"/>
    </source>
</evidence>
<dbReference type="GO" id="GO:0032259">
    <property type="term" value="P:methylation"/>
    <property type="evidence" value="ECO:0007669"/>
    <property type="project" value="UniProtKB-KW"/>
</dbReference>